<dbReference type="GO" id="GO:0003676">
    <property type="term" value="F:nucleic acid binding"/>
    <property type="evidence" value="ECO:0007669"/>
    <property type="project" value="InterPro"/>
</dbReference>
<name>A0A0V1K909_TRIPS</name>
<dbReference type="InterPro" id="IPR001584">
    <property type="entry name" value="Integrase_cat-core"/>
</dbReference>
<dbReference type="Gene3D" id="3.30.420.10">
    <property type="entry name" value="Ribonuclease H-like superfamily/Ribonuclease H"/>
    <property type="match status" value="3"/>
</dbReference>
<dbReference type="PROSITE" id="PS51910">
    <property type="entry name" value="GH18_2"/>
    <property type="match status" value="3"/>
</dbReference>
<dbReference type="InterPro" id="IPR001579">
    <property type="entry name" value="Glyco_hydro_18_chit_AS"/>
</dbReference>
<dbReference type="SUPFAM" id="SSF51445">
    <property type="entry name" value="(Trans)glycosidases"/>
    <property type="match status" value="3"/>
</dbReference>
<reference evidence="11 12" key="1">
    <citation type="submission" date="2015-01" db="EMBL/GenBank/DDBJ databases">
        <title>Evolution of Trichinella species and genotypes.</title>
        <authorList>
            <person name="Korhonen P.K."/>
            <person name="Edoardo P."/>
            <person name="Giuseppe L.R."/>
            <person name="Gasser R.B."/>
        </authorList>
    </citation>
    <scope>NUCLEOTIDE SEQUENCE [LARGE SCALE GENOMIC DNA]</scope>
    <source>
        <strain evidence="11">ISS176</strain>
    </source>
</reference>
<dbReference type="PROSITE" id="PS01095">
    <property type="entry name" value="GH18_1"/>
    <property type="match status" value="3"/>
</dbReference>
<evidence type="ECO:0000256" key="4">
    <source>
        <dbReference type="ARBA" id="ARBA00023157"/>
    </source>
</evidence>
<keyword evidence="3 6" id="KW-0378">Hydrolase</keyword>
<dbReference type="GO" id="GO:0006032">
    <property type="term" value="P:chitin catabolic process"/>
    <property type="evidence" value="ECO:0007669"/>
    <property type="project" value="UniProtKB-ARBA"/>
</dbReference>
<accession>A0A0V1K909</accession>
<dbReference type="InterPro" id="IPR002557">
    <property type="entry name" value="Chitin-bd_dom"/>
</dbReference>
<dbReference type="InterPro" id="IPR017853">
    <property type="entry name" value="GH"/>
</dbReference>
<evidence type="ECO:0000259" key="9">
    <source>
        <dbReference type="PROSITE" id="PS50994"/>
    </source>
</evidence>
<dbReference type="InterPro" id="IPR029070">
    <property type="entry name" value="Chitinase_insertion_sf"/>
</dbReference>
<evidence type="ECO:0000259" key="10">
    <source>
        <dbReference type="PROSITE" id="PS51910"/>
    </source>
</evidence>
<dbReference type="FunFam" id="3.10.50.10:FF:000008">
    <property type="entry name" value="Chitinase 11"/>
    <property type="match status" value="3"/>
</dbReference>
<feature type="domain" description="GH18" evidence="10">
    <location>
        <begin position="1835"/>
        <end position="2198"/>
    </location>
</feature>
<dbReference type="GO" id="GO:0008061">
    <property type="term" value="F:chitin binding"/>
    <property type="evidence" value="ECO:0007669"/>
    <property type="project" value="UniProtKB-KW"/>
</dbReference>
<evidence type="ECO:0000256" key="1">
    <source>
        <dbReference type="ARBA" id="ARBA00009121"/>
    </source>
</evidence>
<gene>
    <name evidence="11" type="primary">Cht3</name>
    <name evidence="11" type="ORF">T4C_9914</name>
</gene>
<dbReference type="Gene3D" id="2.170.140.10">
    <property type="entry name" value="Chitin binding domain"/>
    <property type="match status" value="2"/>
</dbReference>
<dbReference type="InterPro" id="IPR050314">
    <property type="entry name" value="Glycosyl_Hydrlase_18"/>
</dbReference>
<dbReference type="InterPro" id="IPR012337">
    <property type="entry name" value="RNaseH-like_sf"/>
</dbReference>
<dbReference type="SUPFAM" id="SSF57625">
    <property type="entry name" value="Invertebrate chitin-binding proteins"/>
    <property type="match status" value="3"/>
</dbReference>
<dbReference type="Gene3D" id="3.10.50.10">
    <property type="match status" value="3"/>
</dbReference>
<dbReference type="SUPFAM" id="SSF54556">
    <property type="entry name" value="Chitinase insertion domain"/>
    <property type="match status" value="3"/>
</dbReference>
<evidence type="ECO:0000256" key="3">
    <source>
        <dbReference type="ARBA" id="ARBA00022801"/>
    </source>
</evidence>
<evidence type="ECO:0000256" key="2">
    <source>
        <dbReference type="ARBA" id="ARBA00022669"/>
    </source>
</evidence>
<dbReference type="PANTHER" id="PTHR11177">
    <property type="entry name" value="CHITINASE"/>
    <property type="match status" value="1"/>
</dbReference>
<dbReference type="SMART" id="SM00494">
    <property type="entry name" value="ChtBD2"/>
    <property type="match status" value="3"/>
</dbReference>
<dbReference type="PROSITE" id="PS50940">
    <property type="entry name" value="CHIT_BIND_II"/>
    <property type="match status" value="2"/>
</dbReference>
<dbReference type="Pfam" id="PF18701">
    <property type="entry name" value="DUF5641"/>
    <property type="match status" value="2"/>
</dbReference>
<keyword evidence="5 6" id="KW-0326">Glycosidase</keyword>
<keyword evidence="4" id="KW-1015">Disulfide bond</keyword>
<dbReference type="InterPro" id="IPR011583">
    <property type="entry name" value="Chitinase_II/V-like_cat"/>
</dbReference>
<dbReference type="SMART" id="SM00636">
    <property type="entry name" value="Glyco_18"/>
    <property type="match status" value="3"/>
</dbReference>
<feature type="domain" description="Chitin-binding type-2" evidence="8">
    <location>
        <begin position="2267"/>
        <end position="2327"/>
    </location>
</feature>
<feature type="domain" description="GH18" evidence="10">
    <location>
        <begin position="851"/>
        <end position="1237"/>
    </location>
</feature>
<sequence>MAPLPKNRLVETHAFDNVGIDFAGPLYVKEGRTISKIYICLFTCMTTRAIHLEPTSDMTTQSFLAAFRRFISRRGKPSVVQTDNFRTFKLADKYIQDLFRGDEKQKIARAMTEEKIEWRFSCEKAPWCGGYWERLVRSVKTALRKVLAKALVSREELVTILCEIEARINARPLTTISDDSNDLEPLTPFHFLTGRTLMELPDMNTRRLVGNKSTSTTMTLRRRWYYQRKILRHLWQRWRKEYLVNFNNRQKWKTQKLELNIGDIVLLCEDGQTRSNWPMGRILELYPSSDGMKRSALVKTAAGTLVRPIRKLQLIEPAANETFRDEKSLLMKGKLSENSRLIYLTPFIDEFGVMRVGGPSVACWSRTNFGSALKTILDTETKKCRQTRVEKMCCIPKGERTMTEEQSARFISAYSRAWLQERYTWNPPPWCGGYWERLVRSVKTALRKVLAKALVSREELVTILCEIEARINARPLTTISDDSNDLEPLTPFHFLTGRTLMELPDMTTRRLVGNKSTSTTMTLRRRWYYQRKILRHLWQRWRKEYLVNFNNRQKWKTQKLELNIGDIVLLCEDGQTRSNWPMGRILELYPSSDGMKRSALVKTAAGTLVRSIRKLQLIEPAATYSRDVCVGESGMVSAQLCCVESGLLNLCEGQSLNGCSCSAESFVNCGKNSTGTLLEPNSYIQLKSICYKTSAPVDGRGSSPVGSTNKVPFSSTWESQLLRPTIPGIEVKIVDNIARELTSYCIQWNFITERAPWMGGYWERLIQSMKIFLKKVLRNAMLDEEETKERTNNDVVKSRDLEKVVPLGSRNICLIVCEVGADLSATTGIKEPTAIFVKSVNTLPKTSSDRSALSCSITPTSDDTQKFERTTNCIFKEGDLQENYSDTSHLIKVNDELQKIQQRKAEKYIRGCYFTNWAQYRPGKGKYSPDDYVNNLCNYIFYAFASITHDYNITPFKRLSSFADRRSRFANSTIIFLRKHNFDGLDLDWEYPDDDNDKKNLVLLSEDIMLAFKAEAESNKKPRLLLTAAVTADCVKAEAGYDIPKLARLWDFVNLMSYDFHGSWESVTGINSPLFEKSRDSVQMKKWNIAYAAYYYHLRGMPKKKIIIGIPTYGRGWTIQNKTNAEIGALSVGPSLPTKYIRSPGVCAYYEICQMIKAGGQRYWDEESRTPYLVHNNQWFTYDDEQSFKEKLNWLKREEFGGAFVWALDFDDFRAQFCSHGKKYPLISLLQEQLGDVSNGSVKNTEMFTEEAQQNIHIQPAAEITNNDSHLNISELQNNDEKEKTNIPEEIINETSSLAFKCPGNGIFPDLYDCAHFYSCANGMHFRVACAAGTLFDRFLKICNHAALIFLTAFLLSTVIPGYQAKKYIRGCYFTNWAQYRPGEGKYFPENFEPHLCDYVFYAFAMITDNLQLTNFEWNDVSHLYPSLMKFKLYNPNLKIILSVGGATMGTQKFKLISGSDENRKTFSESAIKFCRLYDFDGLDIDWEYPDTLTDKKNLVLLSRVLLQKFTEESIQSGKPRLLLTSAVTANHVKADIGYDVPELAKLWDFMNLMSYDLRGAWDPITGMNSPLFSRSTDPTHVKKWNIADAAYHYYKRGMPKDKIIIGLATYGRGWKLKNRSDFSVGAATIGASDSTKYVREPGVCSYYEVCEMLQAGGKRYWDYQTRSPYLVKDDQWFSYDDPQSFREKLEWLKTEGYGGAFVWTLDFDDFNGIFCPENNGKRYPLISLMAEILDFDYVPSASTWPNMNMPEISWKTEHHRESSDNLFKQSTNSLQPVYSNWNSLTIPQLFPSFGPVYCQKNGIFVDHTNCAFFYNCVHGIAHRMACPMAEAREYIRGCYFTNWAQYRPEKGKYFPEDFQEDLCNYVFYAFASINEKLEITNFEWNDVDRLYPDLMKFKKLNSDLKIILSVGGATLGTNKFKIISSSHENRQKFANSAVLFCRKHGFDGIDIDWEYPDSAEDNQNLVLLSRVLLETFIMEAQQSGNRRLFLTSAVTADQVKADIGYNVSELSKIWDFMNLMSYDFHGAWDSYTGINSPLFSRSTDSEILKKWNIADAAQHYYKRGMPKEKIVIGLPTYGRGWTLQNASNFKIGAPAVGASMATKYIREPGVCSYYEVCEMMHDGGIRYWDEETASPYLIKGNQWISFDDQEKWIKQEGYGGAFVWTLDFDDFNGQFCLQNHGKLYPLTSLISEILSEMPIDSSDKNTTSAPEKAATVNESNDRTSSSSAAHTSTTTAFAVWQELQESVKTDEITLDNETAVEEQPKHFQCPKPSGLFPNPDDCASFYNCAHNIPYVINCPPETLFDEKLLICNHAYHVNGTRPGCSVSL</sequence>
<dbReference type="GO" id="GO:0005576">
    <property type="term" value="C:extracellular region"/>
    <property type="evidence" value="ECO:0007669"/>
    <property type="project" value="InterPro"/>
</dbReference>
<dbReference type="InterPro" id="IPR001223">
    <property type="entry name" value="Glyco_hydro18_cat"/>
</dbReference>
<dbReference type="InterPro" id="IPR036397">
    <property type="entry name" value="RNaseH_sf"/>
</dbReference>
<dbReference type="Pfam" id="PF01607">
    <property type="entry name" value="CBM_14"/>
    <property type="match status" value="2"/>
</dbReference>
<proteinExistence type="inferred from homology"/>
<dbReference type="GO" id="GO:0015074">
    <property type="term" value="P:DNA integration"/>
    <property type="evidence" value="ECO:0007669"/>
    <property type="project" value="InterPro"/>
</dbReference>
<evidence type="ECO:0000256" key="6">
    <source>
        <dbReference type="RuleBase" id="RU000489"/>
    </source>
</evidence>
<feature type="domain" description="Chitin-binding type-2" evidence="8">
    <location>
        <begin position="1299"/>
        <end position="1344"/>
    </location>
</feature>
<dbReference type="GO" id="GO:0005975">
    <property type="term" value="P:carbohydrate metabolic process"/>
    <property type="evidence" value="ECO:0007669"/>
    <property type="project" value="InterPro"/>
</dbReference>
<dbReference type="InterPro" id="IPR036508">
    <property type="entry name" value="Chitin-bd_dom_sf"/>
</dbReference>
<organism evidence="11 12">
    <name type="scientific">Trichinella pseudospiralis</name>
    <name type="common">Parasitic roundworm</name>
    <dbReference type="NCBI Taxonomy" id="6337"/>
    <lineage>
        <taxon>Eukaryota</taxon>
        <taxon>Metazoa</taxon>
        <taxon>Ecdysozoa</taxon>
        <taxon>Nematoda</taxon>
        <taxon>Enoplea</taxon>
        <taxon>Dorylaimia</taxon>
        <taxon>Trichinellida</taxon>
        <taxon>Trichinellidae</taxon>
        <taxon>Trichinella</taxon>
    </lineage>
</organism>
<dbReference type="FunFam" id="3.20.20.80:FF:000007">
    <property type="entry name" value="Acidic mammalian chitinase"/>
    <property type="match status" value="2"/>
</dbReference>
<comment type="caution">
    <text evidence="11">The sequence shown here is derived from an EMBL/GenBank/DDBJ whole genome shotgun (WGS) entry which is preliminary data.</text>
</comment>
<evidence type="ECO:0000313" key="12">
    <source>
        <dbReference type="Proteomes" id="UP000054826"/>
    </source>
</evidence>
<dbReference type="InterPro" id="IPR040676">
    <property type="entry name" value="DUF5641"/>
</dbReference>
<feature type="domain" description="GH18" evidence="10">
    <location>
        <begin position="1368"/>
        <end position="1737"/>
    </location>
</feature>
<evidence type="ECO:0000313" key="11">
    <source>
        <dbReference type="EMBL" id="KRZ43712.1"/>
    </source>
</evidence>
<evidence type="ECO:0000256" key="5">
    <source>
        <dbReference type="ARBA" id="ARBA00023295"/>
    </source>
</evidence>
<dbReference type="SUPFAM" id="SSF53098">
    <property type="entry name" value="Ribonuclease H-like"/>
    <property type="match status" value="1"/>
</dbReference>
<dbReference type="Proteomes" id="UP000054826">
    <property type="component" value="Unassembled WGS sequence"/>
</dbReference>
<dbReference type="GO" id="GO:0004568">
    <property type="term" value="F:chitinase activity"/>
    <property type="evidence" value="ECO:0007669"/>
    <property type="project" value="UniProtKB-ARBA"/>
</dbReference>
<keyword evidence="2" id="KW-0147">Chitin-binding</keyword>
<dbReference type="Pfam" id="PF00704">
    <property type="entry name" value="Glyco_hydro_18"/>
    <property type="match status" value="3"/>
</dbReference>
<dbReference type="PROSITE" id="PS50994">
    <property type="entry name" value="INTEGRASE"/>
    <property type="match status" value="1"/>
</dbReference>
<comment type="similarity">
    <text evidence="1">Belongs to the glycosyl hydrolase 18 family. Chitinase class II subfamily.</text>
</comment>
<dbReference type="PANTHER" id="PTHR11177:SF400">
    <property type="entry name" value="ENDOCHITINASE-RELATED"/>
    <property type="match status" value="1"/>
</dbReference>
<protein>
    <submittedName>
        <fullName evidence="11">Putative chitinase 3</fullName>
    </submittedName>
</protein>
<feature type="domain" description="Integrase catalytic" evidence="9">
    <location>
        <begin position="1"/>
        <end position="196"/>
    </location>
</feature>
<evidence type="ECO:0000256" key="7">
    <source>
        <dbReference type="SAM" id="MobiDB-lite"/>
    </source>
</evidence>
<dbReference type="EMBL" id="JYDV01000008">
    <property type="protein sequence ID" value="KRZ43712.1"/>
    <property type="molecule type" value="Genomic_DNA"/>
</dbReference>
<feature type="region of interest" description="Disordered" evidence="7">
    <location>
        <begin position="2202"/>
        <end position="2231"/>
    </location>
</feature>
<dbReference type="Gene3D" id="3.20.20.80">
    <property type="entry name" value="Glycosidases"/>
    <property type="match status" value="4"/>
</dbReference>
<evidence type="ECO:0000259" key="8">
    <source>
        <dbReference type="PROSITE" id="PS50940"/>
    </source>
</evidence>